<dbReference type="InterPro" id="IPR010487">
    <property type="entry name" value="NGRN/Rrg9"/>
</dbReference>
<dbReference type="GO" id="GO:0005634">
    <property type="term" value="C:nucleus"/>
    <property type="evidence" value="ECO:0007669"/>
    <property type="project" value="TreeGrafter"/>
</dbReference>
<evidence type="ECO:0000256" key="1">
    <source>
        <dbReference type="ARBA" id="ARBA00003548"/>
    </source>
</evidence>
<gene>
    <name evidence="5" type="ORF">CI109_107264</name>
</gene>
<reference evidence="5" key="1">
    <citation type="submission" date="2017-08" db="EMBL/GenBank/DDBJ databases">
        <authorList>
            <person name="Cuomo C."/>
            <person name="Billmyre B."/>
            <person name="Heitman J."/>
        </authorList>
    </citation>
    <scope>NUCLEOTIDE SEQUENCE</scope>
    <source>
        <strain evidence="5">CBS 12478</strain>
    </source>
</reference>
<feature type="compositionally biased region" description="Low complexity" evidence="4">
    <location>
        <begin position="114"/>
        <end position="128"/>
    </location>
</feature>
<dbReference type="RefSeq" id="XP_031862133.1">
    <property type="nucleotide sequence ID" value="XM_032003720.1"/>
</dbReference>
<dbReference type="AlphaFoldDB" id="A0A5M6C6U9"/>
<reference evidence="5" key="2">
    <citation type="submission" date="2024-01" db="EMBL/GenBank/DDBJ databases">
        <title>Comparative genomics of Cryptococcus and Kwoniella reveals pathogenesis evolution and contrasting modes of karyotype evolution via chromosome fusion or intercentromeric recombination.</title>
        <authorList>
            <person name="Coelho M.A."/>
            <person name="David-Palma M."/>
            <person name="Shea T."/>
            <person name="Bowers K."/>
            <person name="McGinley-Smith S."/>
            <person name="Mohammad A.W."/>
            <person name="Gnirke A."/>
            <person name="Yurkov A.M."/>
            <person name="Nowrousian M."/>
            <person name="Sun S."/>
            <person name="Cuomo C.A."/>
            <person name="Heitman J."/>
        </authorList>
    </citation>
    <scope>NUCLEOTIDE SEQUENCE</scope>
    <source>
        <strain evidence="5">CBS 12478</strain>
    </source>
</reference>
<dbReference type="OrthoDB" id="5578174at2759"/>
<evidence type="ECO:0000313" key="6">
    <source>
        <dbReference type="Proteomes" id="UP000322225"/>
    </source>
</evidence>
<dbReference type="EMBL" id="CP144064">
    <property type="protein sequence ID" value="WWD22771.1"/>
    <property type="molecule type" value="Genomic_DNA"/>
</dbReference>
<dbReference type="Proteomes" id="UP000322225">
    <property type="component" value="Chromosome 14"/>
</dbReference>
<evidence type="ECO:0000313" key="5">
    <source>
        <dbReference type="EMBL" id="WWD22771.1"/>
    </source>
</evidence>
<evidence type="ECO:0000256" key="4">
    <source>
        <dbReference type="SAM" id="MobiDB-lite"/>
    </source>
</evidence>
<name>A0A5M6C6U9_9TREE</name>
<feature type="region of interest" description="Disordered" evidence="4">
    <location>
        <begin position="225"/>
        <end position="302"/>
    </location>
</feature>
<organism evidence="5 6">
    <name type="scientific">Kwoniella shandongensis</name>
    <dbReference type="NCBI Taxonomy" id="1734106"/>
    <lineage>
        <taxon>Eukaryota</taxon>
        <taxon>Fungi</taxon>
        <taxon>Dikarya</taxon>
        <taxon>Basidiomycota</taxon>
        <taxon>Agaricomycotina</taxon>
        <taxon>Tremellomycetes</taxon>
        <taxon>Tremellales</taxon>
        <taxon>Cryptococcaceae</taxon>
        <taxon>Kwoniella</taxon>
    </lineage>
</organism>
<evidence type="ECO:0000256" key="3">
    <source>
        <dbReference type="ARBA" id="ARBA00013566"/>
    </source>
</evidence>
<dbReference type="PANTHER" id="PTHR13475:SF3">
    <property type="entry name" value="NEUGRIN"/>
    <property type="match status" value="1"/>
</dbReference>
<proteinExistence type="inferred from homology"/>
<sequence>MSCLTASSSLRPLLSSRTTCHLCASTPTRALTTSTLVRLPPRFESPRRTANDGRDERFRSTSNGSREDRGERTSYPRSQHSQSGVRSRISRSSGFGQEPSPRTRTRDFSPRIVPNPNSSASTNTSLPSQTTYPSPFTPIPASGPARTGPWSPTKKLTYSAMAGLKALYALDPDKFTKPVLSSKFGISVEAVSRILRSKYRTPSKGPQSETTDELEGLDHLLKQTQGSGAEDADGDGDMGLGQGMIFGQPQGPTMVNDLRGTKWDRNPSTAENVSPVPAIMRAYASSRKDRDSPIRAGTGSKR</sequence>
<dbReference type="KEGG" id="ksn:43587846"/>
<evidence type="ECO:0000256" key="2">
    <source>
        <dbReference type="ARBA" id="ARBA00010895"/>
    </source>
</evidence>
<dbReference type="GeneID" id="43587846"/>
<protein>
    <recommendedName>
        <fullName evidence="3">Required for respiratory growth protein 9, mitochondrial</fullName>
    </recommendedName>
</protein>
<comment type="similarity">
    <text evidence="2">Belongs to the RRG9 family.</text>
</comment>
<comment type="function">
    <text evidence="1">Required for respiratory activity and maintenance and expression of the mitochondrial genome.</text>
</comment>
<feature type="region of interest" description="Disordered" evidence="4">
    <location>
        <begin position="34"/>
        <end position="152"/>
    </location>
</feature>
<accession>A0A5M6C6U9</accession>
<feature type="compositionally biased region" description="Low complexity" evidence="4">
    <location>
        <begin position="81"/>
        <end position="96"/>
    </location>
</feature>
<dbReference type="PANTHER" id="PTHR13475">
    <property type="entry name" value="NEUGRIN"/>
    <property type="match status" value="1"/>
</dbReference>
<keyword evidence="6" id="KW-1185">Reference proteome</keyword>
<feature type="compositionally biased region" description="Basic and acidic residues" evidence="4">
    <location>
        <begin position="44"/>
        <end position="74"/>
    </location>
</feature>